<keyword evidence="4" id="KW-0647">Proteasome</keyword>
<evidence type="ECO:0000256" key="1">
    <source>
        <dbReference type="ARBA" id="ARBA00022490"/>
    </source>
</evidence>
<dbReference type="PANTHER" id="PTHR32194:SF0">
    <property type="entry name" value="ATP-DEPENDENT PROTEASE SUBUNIT HSLV"/>
    <property type="match status" value="1"/>
</dbReference>
<comment type="caution">
    <text evidence="4">The sequence shown here is derived from an EMBL/GenBank/DDBJ whole genome shotgun (WGS) entry which is preliminary data.</text>
</comment>
<accession>B4D3H9</accession>
<dbReference type="GO" id="GO:0051603">
    <property type="term" value="P:proteolysis involved in protein catabolic process"/>
    <property type="evidence" value="ECO:0007669"/>
    <property type="project" value="InterPro"/>
</dbReference>
<dbReference type="GO" id="GO:0005737">
    <property type="term" value="C:cytoplasm"/>
    <property type="evidence" value="ECO:0007669"/>
    <property type="project" value="TreeGrafter"/>
</dbReference>
<reference evidence="4 5" key="1">
    <citation type="journal article" date="2011" name="J. Bacteriol.">
        <title>Genome sequence of Chthoniobacter flavus Ellin428, an aerobic heterotrophic soil bacterium.</title>
        <authorList>
            <person name="Kant R."/>
            <person name="van Passel M.W."/>
            <person name="Palva A."/>
            <person name="Lucas S."/>
            <person name="Lapidus A."/>
            <person name="Glavina Del Rio T."/>
            <person name="Dalin E."/>
            <person name="Tice H."/>
            <person name="Bruce D."/>
            <person name="Goodwin L."/>
            <person name="Pitluck S."/>
            <person name="Larimer F.W."/>
            <person name="Land M.L."/>
            <person name="Hauser L."/>
            <person name="Sangwan P."/>
            <person name="de Vos W.M."/>
            <person name="Janssen P.H."/>
            <person name="Smidt H."/>
        </authorList>
    </citation>
    <scope>NUCLEOTIDE SEQUENCE [LARGE SCALE GENOMIC DNA]</scope>
    <source>
        <strain evidence="4 5">Ellin428</strain>
    </source>
</reference>
<sequence length="269" mass="29093">MELDPARPSLSPEAGDFAALLRERGLYPQVPTAISAASHPAPGVQTQATTILAFKFAGGVLVAGDRRATAGNSIVYDRADKVLEIDSHSLMAIAGVPATAWEMARVLEHSFQFYRRSQLQEMSLEGKVRALSKLLRDNLSFVLQGVGVVVPIFAAYDAEAQLARLYFYDAMGAQFEAADFAATGSGSPAVRSVLYYENTWGSKPLTKRREAEAVVLALRALDTAAENDTATGGVDRRGKVYPIIKIISETGIRTLAEKDLARVFKQKVT</sequence>
<dbReference type="Pfam" id="PF00227">
    <property type="entry name" value="Proteasome"/>
    <property type="match status" value="1"/>
</dbReference>
<evidence type="ECO:0000256" key="3">
    <source>
        <dbReference type="ARBA" id="ARBA00022801"/>
    </source>
</evidence>
<dbReference type="GO" id="GO:0008233">
    <property type="term" value="F:peptidase activity"/>
    <property type="evidence" value="ECO:0007669"/>
    <property type="project" value="UniProtKB-KW"/>
</dbReference>
<evidence type="ECO:0000313" key="5">
    <source>
        <dbReference type="Proteomes" id="UP000005824"/>
    </source>
</evidence>
<dbReference type="GO" id="GO:0005839">
    <property type="term" value="C:proteasome core complex"/>
    <property type="evidence" value="ECO:0007669"/>
    <property type="project" value="InterPro"/>
</dbReference>
<keyword evidence="1" id="KW-0963">Cytoplasm</keyword>
<dbReference type="InterPro" id="IPR023333">
    <property type="entry name" value="Proteasome_suB-type"/>
</dbReference>
<dbReference type="AlphaFoldDB" id="B4D3H9"/>
<dbReference type="PANTHER" id="PTHR32194">
    <property type="entry name" value="METALLOPROTEASE TLDD"/>
    <property type="match status" value="1"/>
</dbReference>
<name>B4D3H9_9BACT</name>
<dbReference type="SUPFAM" id="SSF56235">
    <property type="entry name" value="N-terminal nucleophile aminohydrolases (Ntn hydrolases)"/>
    <property type="match status" value="1"/>
</dbReference>
<dbReference type="Gene3D" id="3.60.20.10">
    <property type="entry name" value="Glutamine Phosphoribosylpyrophosphate, subunit 1, domain 1"/>
    <property type="match status" value="1"/>
</dbReference>
<proteinExistence type="predicted"/>
<dbReference type="InterPro" id="IPR029055">
    <property type="entry name" value="Ntn_hydrolases_N"/>
</dbReference>
<dbReference type="FunCoup" id="B4D3H9">
    <property type="interactions" value="396"/>
</dbReference>
<dbReference type="InterPro" id="IPR001353">
    <property type="entry name" value="Proteasome_sua/b"/>
</dbReference>
<gene>
    <name evidence="4" type="ORF">CfE428DRAFT_3467</name>
</gene>
<dbReference type="InParanoid" id="B4D3H9"/>
<keyword evidence="5" id="KW-1185">Reference proteome</keyword>
<dbReference type="Proteomes" id="UP000005824">
    <property type="component" value="Unassembled WGS sequence"/>
</dbReference>
<dbReference type="STRING" id="497964.CfE428DRAFT_3467"/>
<dbReference type="eggNOG" id="COG0638">
    <property type="taxonomic scope" value="Bacteria"/>
</dbReference>
<keyword evidence="2" id="KW-0645">Protease</keyword>
<evidence type="ECO:0000313" key="4">
    <source>
        <dbReference type="EMBL" id="EDY18809.1"/>
    </source>
</evidence>
<dbReference type="EMBL" id="ABVL01000010">
    <property type="protein sequence ID" value="EDY18809.1"/>
    <property type="molecule type" value="Genomic_DNA"/>
</dbReference>
<keyword evidence="3" id="KW-0378">Hydrolase</keyword>
<dbReference type="RefSeq" id="WP_006980792.1">
    <property type="nucleotide sequence ID" value="NZ_ABVL01000010.1"/>
</dbReference>
<dbReference type="PROSITE" id="PS51476">
    <property type="entry name" value="PROTEASOME_BETA_2"/>
    <property type="match status" value="1"/>
</dbReference>
<protein>
    <submittedName>
        <fullName evidence="4">20S proteasome A and B subunits</fullName>
    </submittedName>
</protein>
<evidence type="ECO:0000256" key="2">
    <source>
        <dbReference type="ARBA" id="ARBA00022670"/>
    </source>
</evidence>
<organism evidence="4 5">
    <name type="scientific">Chthoniobacter flavus Ellin428</name>
    <dbReference type="NCBI Taxonomy" id="497964"/>
    <lineage>
        <taxon>Bacteria</taxon>
        <taxon>Pseudomonadati</taxon>
        <taxon>Verrucomicrobiota</taxon>
        <taxon>Spartobacteria</taxon>
        <taxon>Chthoniobacterales</taxon>
        <taxon>Chthoniobacteraceae</taxon>
        <taxon>Chthoniobacter</taxon>
    </lineage>
</organism>